<reference evidence="1" key="1">
    <citation type="submission" date="2022-08" db="EMBL/GenBank/DDBJ databases">
        <title>Novel sulphate-reducing endosymbionts in the free-living metamonad Anaeramoeba.</title>
        <authorList>
            <person name="Jerlstrom-Hultqvist J."/>
            <person name="Cepicka I."/>
            <person name="Gallot-Lavallee L."/>
            <person name="Salas-Leiva D."/>
            <person name="Curtis B.A."/>
            <person name="Zahonova K."/>
            <person name="Pipaliya S."/>
            <person name="Dacks J."/>
            <person name="Roger A.J."/>
        </authorList>
    </citation>
    <scope>NUCLEOTIDE SEQUENCE</scope>
    <source>
        <strain evidence="1">Busselton2</strain>
    </source>
</reference>
<accession>A0AAV7ZYY7</accession>
<organism evidence="1 2">
    <name type="scientific">Anaeramoeba flamelloides</name>
    <dbReference type="NCBI Taxonomy" id="1746091"/>
    <lineage>
        <taxon>Eukaryota</taxon>
        <taxon>Metamonada</taxon>
        <taxon>Anaeramoebidae</taxon>
        <taxon>Anaeramoeba</taxon>
    </lineage>
</organism>
<evidence type="ECO:0000313" key="1">
    <source>
        <dbReference type="EMBL" id="KAJ3447194.1"/>
    </source>
</evidence>
<dbReference type="EMBL" id="JANTQA010000016">
    <property type="protein sequence ID" value="KAJ3447194.1"/>
    <property type="molecule type" value="Genomic_DNA"/>
</dbReference>
<evidence type="ECO:0000313" key="2">
    <source>
        <dbReference type="Proteomes" id="UP001146793"/>
    </source>
</evidence>
<proteinExistence type="predicted"/>
<comment type="caution">
    <text evidence="1">The sequence shown here is derived from an EMBL/GenBank/DDBJ whole genome shotgun (WGS) entry which is preliminary data.</text>
</comment>
<sequence>MQKSQTEFPNQKSTCEKLNQKTIFERITTGQKKFSFESSQEELFNNDLKAKIEKEDKDQLREWLDLLETIQQQKELQSKKIRLLQKGHLFKSFETEFYEQQKEETAVETTASTSSSSTVSSGSLNLETVLDETKKQFFKKHHKSLPNNFDQTQAQTYTKKKQVYNRHTNNKPNQFFFRSKHGSQYFQKSKYFENYSNKPLSKHEQKIVNNRRKYLKLVLATEEQENLTVLYSPRQIKRIQQKRSITRSVSLIQPKETQKSLPQLKHSKTNPLPLINIQKDSKNKKKSYQKFTTNFWNKIKKFKVNHK</sequence>
<protein>
    <recommendedName>
        <fullName evidence="3">PH domain-containing protein</fullName>
    </recommendedName>
</protein>
<evidence type="ECO:0008006" key="3">
    <source>
        <dbReference type="Google" id="ProtNLM"/>
    </source>
</evidence>
<gene>
    <name evidence="1" type="ORF">M0812_07419</name>
</gene>
<dbReference type="AlphaFoldDB" id="A0AAV7ZYY7"/>
<name>A0AAV7ZYY7_9EUKA</name>
<dbReference type="Proteomes" id="UP001146793">
    <property type="component" value="Unassembled WGS sequence"/>
</dbReference>